<dbReference type="Pfam" id="PF01614">
    <property type="entry name" value="IclR_C"/>
    <property type="match status" value="1"/>
</dbReference>
<dbReference type="GO" id="GO:0003700">
    <property type="term" value="F:DNA-binding transcription factor activity"/>
    <property type="evidence" value="ECO:0007669"/>
    <property type="project" value="TreeGrafter"/>
</dbReference>
<dbReference type="InterPro" id="IPR050707">
    <property type="entry name" value="HTH_MetabolicPath_Reg"/>
</dbReference>
<dbReference type="Gene3D" id="1.10.10.10">
    <property type="entry name" value="Winged helix-like DNA-binding domain superfamily/Winged helix DNA-binding domain"/>
    <property type="match status" value="1"/>
</dbReference>
<dbReference type="InterPro" id="IPR005471">
    <property type="entry name" value="Tscrpt_reg_IclR_N"/>
</dbReference>
<feature type="domain" description="IclR-ED" evidence="5">
    <location>
        <begin position="76"/>
        <end position="260"/>
    </location>
</feature>
<keyword evidence="1" id="KW-0805">Transcription regulation</keyword>
<evidence type="ECO:0000256" key="1">
    <source>
        <dbReference type="ARBA" id="ARBA00023015"/>
    </source>
</evidence>
<organism evidence="6">
    <name type="scientific">Agrobacterium rosae</name>
    <dbReference type="NCBI Taxonomy" id="1972867"/>
    <lineage>
        <taxon>Bacteria</taxon>
        <taxon>Pseudomonadati</taxon>
        <taxon>Pseudomonadota</taxon>
        <taxon>Alphaproteobacteria</taxon>
        <taxon>Hyphomicrobiales</taxon>
        <taxon>Rhizobiaceae</taxon>
        <taxon>Rhizobium/Agrobacterium group</taxon>
        <taxon>Agrobacterium</taxon>
    </lineage>
</organism>
<evidence type="ECO:0000256" key="3">
    <source>
        <dbReference type="ARBA" id="ARBA00023163"/>
    </source>
</evidence>
<evidence type="ECO:0000259" key="5">
    <source>
        <dbReference type="PROSITE" id="PS51078"/>
    </source>
</evidence>
<feature type="domain" description="HTH iclR-type" evidence="4">
    <location>
        <begin position="15"/>
        <end position="75"/>
    </location>
</feature>
<dbReference type="SMART" id="SM00346">
    <property type="entry name" value="HTH_ICLR"/>
    <property type="match status" value="1"/>
</dbReference>
<sequence length="264" mass="28777">MDLDINDDAAQKHRVPVIDKMMEILVHLERKPGSSISDLVTSLVVPRTTIYRVLNTLQLHDMVRRDAEGFYFLGRRLLSLAAHVGPGSTDLDLISLAQPHLDRLANILGEGVKLSIIDDSGILVLAAVQGRKEYALSVAPGQRMPAHAGAASKVLLAYLPQEQLQLWLGRPLAAFSSKTITDPKRLEAELTRIRKQGWAQDRGENAPSIQAFAAPVFDADGTVVAAVSVPFLAGTSAERMAEIRVAVIEAARTMTESMPRSNRM</sequence>
<name>A0AAW9FLJ6_9HYPH</name>
<keyword evidence="3" id="KW-0804">Transcription</keyword>
<dbReference type="InterPro" id="IPR029016">
    <property type="entry name" value="GAF-like_dom_sf"/>
</dbReference>
<dbReference type="SUPFAM" id="SSF55781">
    <property type="entry name" value="GAF domain-like"/>
    <property type="match status" value="1"/>
</dbReference>
<evidence type="ECO:0000256" key="2">
    <source>
        <dbReference type="ARBA" id="ARBA00023125"/>
    </source>
</evidence>
<protein>
    <submittedName>
        <fullName evidence="6">IclR family transcriptional regulator</fullName>
    </submittedName>
</protein>
<dbReference type="InterPro" id="IPR036388">
    <property type="entry name" value="WH-like_DNA-bd_sf"/>
</dbReference>
<reference evidence="6" key="1">
    <citation type="journal article" date="2023" name="Phytobiomes J">
        <title>Deciphering the key players within the bacterial microbiota associated with aerial crown gall tumors on rhododendron: Insights into the gallobiome.</title>
        <authorList>
            <person name="Kuzmanovic N."/>
            <person name="Nesme J."/>
            <person name="Wolf J."/>
            <person name="Neumann-Schaal M."/>
            <person name="Petersen J."/>
            <person name="Fernandez-Gnecco G."/>
            <person name="Sproeer C."/>
            <person name="Bunk B."/>
            <person name="Overmann J."/>
            <person name="Sorensen S.J."/>
            <person name="Idczak E."/>
            <person name="Smalla K."/>
        </authorList>
    </citation>
    <scope>NUCLEOTIDE SEQUENCE</scope>
    <source>
        <strain evidence="6">Rho-11.1</strain>
    </source>
</reference>
<evidence type="ECO:0000259" key="4">
    <source>
        <dbReference type="PROSITE" id="PS51077"/>
    </source>
</evidence>
<dbReference type="InterPro" id="IPR014757">
    <property type="entry name" value="Tscrpt_reg_IclR_C"/>
</dbReference>
<dbReference type="PANTHER" id="PTHR30136">
    <property type="entry name" value="HELIX-TURN-HELIX TRANSCRIPTIONAL REGULATOR, ICLR FAMILY"/>
    <property type="match status" value="1"/>
</dbReference>
<dbReference type="RefSeq" id="WP_320203604.1">
    <property type="nucleotide sequence ID" value="NZ_CP192782.1"/>
</dbReference>
<proteinExistence type="predicted"/>
<dbReference type="Pfam" id="PF09339">
    <property type="entry name" value="HTH_IclR"/>
    <property type="match status" value="1"/>
</dbReference>
<dbReference type="PANTHER" id="PTHR30136:SF35">
    <property type="entry name" value="HTH-TYPE TRANSCRIPTIONAL REGULATOR RV1719"/>
    <property type="match status" value="1"/>
</dbReference>
<keyword evidence="2" id="KW-0238">DNA-binding</keyword>
<accession>A0AAW9FLJ6</accession>
<dbReference type="SUPFAM" id="SSF46785">
    <property type="entry name" value="Winged helix' DNA-binding domain"/>
    <property type="match status" value="1"/>
</dbReference>
<dbReference type="PROSITE" id="PS51078">
    <property type="entry name" value="ICLR_ED"/>
    <property type="match status" value="1"/>
</dbReference>
<dbReference type="GO" id="GO:0003677">
    <property type="term" value="F:DNA binding"/>
    <property type="evidence" value="ECO:0007669"/>
    <property type="project" value="UniProtKB-KW"/>
</dbReference>
<dbReference type="Gene3D" id="3.30.450.40">
    <property type="match status" value="1"/>
</dbReference>
<dbReference type="InterPro" id="IPR036390">
    <property type="entry name" value="WH_DNA-bd_sf"/>
</dbReference>
<dbReference type="EMBL" id="JAVRAF010000019">
    <property type="protein sequence ID" value="MDX8305442.1"/>
    <property type="molecule type" value="Genomic_DNA"/>
</dbReference>
<gene>
    <name evidence="6" type="ORF">RMR22_24690</name>
</gene>
<comment type="caution">
    <text evidence="6">The sequence shown here is derived from an EMBL/GenBank/DDBJ whole genome shotgun (WGS) entry which is preliminary data.</text>
</comment>
<dbReference type="AlphaFoldDB" id="A0AAW9FLJ6"/>
<dbReference type="GO" id="GO:0045892">
    <property type="term" value="P:negative regulation of DNA-templated transcription"/>
    <property type="evidence" value="ECO:0007669"/>
    <property type="project" value="TreeGrafter"/>
</dbReference>
<evidence type="ECO:0000313" key="6">
    <source>
        <dbReference type="EMBL" id="MDX8305442.1"/>
    </source>
</evidence>
<dbReference type="PROSITE" id="PS51077">
    <property type="entry name" value="HTH_ICLR"/>
    <property type="match status" value="1"/>
</dbReference>